<dbReference type="Pfam" id="PF00078">
    <property type="entry name" value="RVT_1"/>
    <property type="match status" value="1"/>
</dbReference>
<gene>
    <name evidence="4" type="primary">LOC105162343</name>
</gene>
<evidence type="ECO:0000259" key="2">
    <source>
        <dbReference type="Pfam" id="PF00078"/>
    </source>
</evidence>
<dbReference type="PANTHER" id="PTHR24559">
    <property type="entry name" value="TRANSPOSON TY3-I GAG-POL POLYPROTEIN"/>
    <property type="match status" value="1"/>
</dbReference>
<name>A0A8M8V0I9_SESIN</name>
<evidence type="ECO:0000256" key="1">
    <source>
        <dbReference type="SAM" id="MobiDB-lite"/>
    </source>
</evidence>
<sequence length="471" mass="53328">MIVGGPSGGDSRHARKAQVREAHSITIKEIWDVGAMEDTPLIQLRRAERSGPKSSHNGALVITTLHQLRSRTYIHKFGKFCKHIFQGSLRSDAVREHPREKVNTSLLRIRGEVVHPRGMLSLPLALGTSSTSKTCLLKFLVVDTPSAYNIIFGRPTLNTFQAMFSTYHMKIKFRMLGGVGEVQGNPLQSHKCYVEAVRKGQKNNRDKGKEEKGPVEDKENEGVSPKVQLIEELMNVELVPGDPENIFALTLQNLEGTDLNVIAHHLNIDPNIKPVKQKKRHFGPKKNKIIQAEVDKLLAAGPIEEIQFPEWLSKKYNSSSGKWRMCIDFKDLNKVCPKNFYPLPRIDQLVECIFGSGFLSMTDASQGYHQIMMVPKDCKRISFITSAEMFYYVAMPFGLKNAVATYQRLVDKIFCPQIGRNVEVYVDDMLVQSRKTKDHIANLEETFSILRNYRLKLNLGKWSFGVKGDAF</sequence>
<dbReference type="InterPro" id="IPR043128">
    <property type="entry name" value="Rev_trsase/Diguanyl_cyclase"/>
</dbReference>
<dbReference type="InterPro" id="IPR000477">
    <property type="entry name" value="RT_dom"/>
</dbReference>
<accession>A0A8M8V0I9</accession>
<feature type="region of interest" description="Disordered" evidence="1">
    <location>
        <begin position="198"/>
        <end position="223"/>
    </location>
</feature>
<dbReference type="SUPFAM" id="SSF56672">
    <property type="entry name" value="DNA/RNA polymerases"/>
    <property type="match status" value="1"/>
</dbReference>
<dbReference type="OrthoDB" id="1928766at2759"/>
<dbReference type="AlphaFoldDB" id="A0A8M8V0I9"/>
<organism evidence="3 4">
    <name type="scientific">Sesamum indicum</name>
    <name type="common">Oriental sesame</name>
    <name type="synonym">Sesamum orientale</name>
    <dbReference type="NCBI Taxonomy" id="4182"/>
    <lineage>
        <taxon>Eukaryota</taxon>
        <taxon>Viridiplantae</taxon>
        <taxon>Streptophyta</taxon>
        <taxon>Embryophyta</taxon>
        <taxon>Tracheophyta</taxon>
        <taxon>Spermatophyta</taxon>
        <taxon>Magnoliopsida</taxon>
        <taxon>eudicotyledons</taxon>
        <taxon>Gunneridae</taxon>
        <taxon>Pentapetalae</taxon>
        <taxon>asterids</taxon>
        <taxon>lamiids</taxon>
        <taxon>Lamiales</taxon>
        <taxon>Pedaliaceae</taxon>
        <taxon>Sesamum</taxon>
    </lineage>
</organism>
<evidence type="ECO:0000313" key="3">
    <source>
        <dbReference type="Proteomes" id="UP000504604"/>
    </source>
</evidence>
<dbReference type="RefSeq" id="XP_020549769.1">
    <property type="nucleotide sequence ID" value="XM_020694110.1"/>
</dbReference>
<dbReference type="KEGG" id="sind:105162343"/>
<dbReference type="InterPro" id="IPR053134">
    <property type="entry name" value="RNA-dir_DNA_polymerase"/>
</dbReference>
<dbReference type="Proteomes" id="UP000504604">
    <property type="component" value="Linkage group LG5"/>
</dbReference>
<dbReference type="Gene3D" id="3.30.70.270">
    <property type="match status" value="1"/>
</dbReference>
<protein>
    <submittedName>
        <fullName evidence="4">Uncharacterized protein LOC105162343</fullName>
    </submittedName>
</protein>
<keyword evidence="3" id="KW-1185">Reference proteome</keyword>
<evidence type="ECO:0000313" key="4">
    <source>
        <dbReference type="RefSeq" id="XP_020549769.1"/>
    </source>
</evidence>
<dbReference type="Gene3D" id="3.10.10.10">
    <property type="entry name" value="HIV Type 1 Reverse Transcriptase, subunit A, domain 1"/>
    <property type="match status" value="1"/>
</dbReference>
<dbReference type="GeneID" id="105162343"/>
<dbReference type="PANTHER" id="PTHR24559:SF430">
    <property type="entry name" value="RNA-DIRECTED DNA POLYMERASE"/>
    <property type="match status" value="1"/>
</dbReference>
<feature type="compositionally biased region" description="Basic and acidic residues" evidence="1">
    <location>
        <begin position="198"/>
        <end position="221"/>
    </location>
</feature>
<dbReference type="CDD" id="cd01647">
    <property type="entry name" value="RT_LTR"/>
    <property type="match status" value="1"/>
</dbReference>
<proteinExistence type="predicted"/>
<feature type="domain" description="Reverse transcriptase" evidence="2">
    <location>
        <begin position="317"/>
        <end position="465"/>
    </location>
</feature>
<reference evidence="4" key="1">
    <citation type="submission" date="2025-08" db="UniProtKB">
        <authorList>
            <consortium name="RefSeq"/>
        </authorList>
    </citation>
    <scope>IDENTIFICATION</scope>
</reference>
<dbReference type="InterPro" id="IPR043502">
    <property type="entry name" value="DNA/RNA_pol_sf"/>
</dbReference>